<feature type="domain" description="Peptidase M13 N-terminal" evidence="10">
    <location>
        <begin position="113"/>
        <end position="526"/>
    </location>
</feature>
<evidence type="ECO:0000259" key="10">
    <source>
        <dbReference type="Pfam" id="PF05649"/>
    </source>
</evidence>
<dbReference type="OrthoDB" id="6475849at2759"/>
<evidence type="ECO:0000256" key="7">
    <source>
        <dbReference type="ARBA" id="ARBA00023049"/>
    </source>
</evidence>
<evidence type="ECO:0000256" key="6">
    <source>
        <dbReference type="ARBA" id="ARBA00022833"/>
    </source>
</evidence>
<evidence type="ECO:0000256" key="5">
    <source>
        <dbReference type="ARBA" id="ARBA00022801"/>
    </source>
</evidence>
<name>A0A9P9BGT4_9PEZI</name>
<comment type="cofactor">
    <cofactor evidence="1">
        <name>Zn(2+)</name>
        <dbReference type="ChEBI" id="CHEBI:29105"/>
    </cofactor>
</comment>
<dbReference type="Pfam" id="PF05649">
    <property type="entry name" value="Peptidase_M13_N"/>
    <property type="match status" value="1"/>
</dbReference>
<gene>
    <name evidence="11" type="ORF">B0I36DRAFT_377887</name>
</gene>
<evidence type="ECO:0000256" key="1">
    <source>
        <dbReference type="ARBA" id="ARBA00001947"/>
    </source>
</evidence>
<evidence type="ECO:0000256" key="4">
    <source>
        <dbReference type="ARBA" id="ARBA00022723"/>
    </source>
</evidence>
<comment type="caution">
    <text evidence="11">The sequence shown here is derived from an EMBL/GenBank/DDBJ whole genome shotgun (WGS) entry which is preliminary data.</text>
</comment>
<dbReference type="GO" id="GO:0016485">
    <property type="term" value="P:protein processing"/>
    <property type="evidence" value="ECO:0007669"/>
    <property type="project" value="TreeGrafter"/>
</dbReference>
<dbReference type="EMBL" id="JAGTJQ010000012">
    <property type="protein sequence ID" value="KAH7016387.1"/>
    <property type="molecule type" value="Genomic_DNA"/>
</dbReference>
<evidence type="ECO:0000256" key="2">
    <source>
        <dbReference type="ARBA" id="ARBA00007357"/>
    </source>
</evidence>
<dbReference type="Proteomes" id="UP000756346">
    <property type="component" value="Unassembled WGS sequence"/>
</dbReference>
<keyword evidence="3" id="KW-0645">Protease</keyword>
<keyword evidence="6" id="KW-0862">Zinc</keyword>
<accession>A0A9P9BGT4</accession>
<dbReference type="PROSITE" id="PS51885">
    <property type="entry name" value="NEPRILYSIN"/>
    <property type="match status" value="1"/>
</dbReference>
<evidence type="ECO:0000256" key="3">
    <source>
        <dbReference type="ARBA" id="ARBA00022670"/>
    </source>
</evidence>
<feature type="domain" description="Peptidase M13 C-terminal" evidence="9">
    <location>
        <begin position="587"/>
        <end position="785"/>
    </location>
</feature>
<sequence>MSGNNERTPLLPNEPRGRQPEQCRRHALGRAGQTGKASSLGLHLRQRVHHCGLHRHPGPRRRYASISHLVLDRGKKGRNADTAVPLCTTAACIHAASELLYNLSPDYKNIDACTNFDSLVCDGFNARHDIPQDRSSFSTASQMSDTGQTILRHILESPYPGQSKHSAFSPMNLAHTTANTDEENFRKMQTSFGACINETAIENVGTEPLMELIKSVALHLELADDVAEGGLGQPMTEGELGSLHQTVEFLEKIGVGSFEQLFIGADDKDPELLIVQAFPDGITLPSPEYYKDKDTLASYQKLLEEVFSTLLPHETWKKSASILAKAVVELEVKIAEITPPPEGLQDVTKYYNIEKIDKVGELGPALRLDKTVRALAPKDYKDSSMLLAFPEFLTKTSNLIADTPKRVLQSYFIWKVLYSYASAIEAPEVKPISRFNNVLSGRDPETKTEWWKTCLRHVDGTIGWILSRFYIEAAFSEEAKKFGDEIITDIKHQFISKLNGLSWMDESVKELAVNKVKNIDQKIGYPTKSPNIMEPPALRDYYKDLPISDSFFKNTLSSAKWSSDKSWSSLGKPVDHNEWGMQADIINAYYNPVGNEIVFPAGIMQFPVFDVDLPSYLSYGAFASVAGHELSHAFDSSGRHYDEHGNFTDWWTERTVKEFTKRADCFVAQHGNFTVEGTDGKPLHVNGKLTLGENIADAGGVAAAFAAWKQRQDTQPDKNLPGLEFFSQDQLFFIFYANFWCGKIRKEQAINYIYTDPHSPAWARILGTTANSREFRESFNCPVKEPTCELW</sequence>
<feature type="compositionally biased region" description="Basic and acidic residues" evidence="8">
    <location>
        <begin position="15"/>
        <end position="24"/>
    </location>
</feature>
<organism evidence="11 12">
    <name type="scientific">Microdochium trichocladiopsis</name>
    <dbReference type="NCBI Taxonomy" id="1682393"/>
    <lineage>
        <taxon>Eukaryota</taxon>
        <taxon>Fungi</taxon>
        <taxon>Dikarya</taxon>
        <taxon>Ascomycota</taxon>
        <taxon>Pezizomycotina</taxon>
        <taxon>Sordariomycetes</taxon>
        <taxon>Xylariomycetidae</taxon>
        <taxon>Xylariales</taxon>
        <taxon>Microdochiaceae</taxon>
        <taxon>Microdochium</taxon>
    </lineage>
</organism>
<dbReference type="GO" id="GO:0046872">
    <property type="term" value="F:metal ion binding"/>
    <property type="evidence" value="ECO:0007669"/>
    <property type="project" value="UniProtKB-KW"/>
</dbReference>
<keyword evidence="12" id="KW-1185">Reference proteome</keyword>
<feature type="region of interest" description="Disordered" evidence="8">
    <location>
        <begin position="1"/>
        <end position="39"/>
    </location>
</feature>
<evidence type="ECO:0000313" key="11">
    <source>
        <dbReference type="EMBL" id="KAH7016387.1"/>
    </source>
</evidence>
<dbReference type="GO" id="GO:0005886">
    <property type="term" value="C:plasma membrane"/>
    <property type="evidence" value="ECO:0007669"/>
    <property type="project" value="TreeGrafter"/>
</dbReference>
<dbReference type="Pfam" id="PF01431">
    <property type="entry name" value="Peptidase_M13"/>
    <property type="match status" value="1"/>
</dbReference>
<proteinExistence type="inferred from homology"/>
<dbReference type="PANTHER" id="PTHR11733">
    <property type="entry name" value="ZINC METALLOPROTEASE FAMILY M13 NEPRILYSIN-RELATED"/>
    <property type="match status" value="1"/>
</dbReference>
<dbReference type="SUPFAM" id="SSF55486">
    <property type="entry name" value="Metalloproteases ('zincins'), catalytic domain"/>
    <property type="match status" value="1"/>
</dbReference>
<keyword evidence="7" id="KW-0482">Metalloprotease</keyword>
<dbReference type="GO" id="GO:0004222">
    <property type="term" value="F:metalloendopeptidase activity"/>
    <property type="evidence" value="ECO:0007669"/>
    <property type="project" value="InterPro"/>
</dbReference>
<evidence type="ECO:0000256" key="8">
    <source>
        <dbReference type="SAM" id="MobiDB-lite"/>
    </source>
</evidence>
<keyword evidence="4" id="KW-0479">Metal-binding</keyword>
<dbReference type="Gene3D" id="1.10.1380.10">
    <property type="entry name" value="Neutral endopeptidase , domain2"/>
    <property type="match status" value="1"/>
</dbReference>
<dbReference type="RefSeq" id="XP_046006011.1">
    <property type="nucleotide sequence ID" value="XM_046160608.1"/>
</dbReference>
<comment type="similarity">
    <text evidence="2">Belongs to the peptidase M13 family.</text>
</comment>
<dbReference type="CDD" id="cd08662">
    <property type="entry name" value="M13"/>
    <property type="match status" value="1"/>
</dbReference>
<dbReference type="Gene3D" id="3.40.390.10">
    <property type="entry name" value="Collagenase (Catalytic Domain)"/>
    <property type="match status" value="1"/>
</dbReference>
<reference evidence="11" key="1">
    <citation type="journal article" date="2021" name="Nat. Commun.">
        <title>Genetic determinants of endophytism in the Arabidopsis root mycobiome.</title>
        <authorList>
            <person name="Mesny F."/>
            <person name="Miyauchi S."/>
            <person name="Thiergart T."/>
            <person name="Pickel B."/>
            <person name="Atanasova L."/>
            <person name="Karlsson M."/>
            <person name="Huettel B."/>
            <person name="Barry K.W."/>
            <person name="Haridas S."/>
            <person name="Chen C."/>
            <person name="Bauer D."/>
            <person name="Andreopoulos W."/>
            <person name="Pangilinan J."/>
            <person name="LaButti K."/>
            <person name="Riley R."/>
            <person name="Lipzen A."/>
            <person name="Clum A."/>
            <person name="Drula E."/>
            <person name="Henrissat B."/>
            <person name="Kohler A."/>
            <person name="Grigoriev I.V."/>
            <person name="Martin F.M."/>
            <person name="Hacquard S."/>
        </authorList>
    </citation>
    <scope>NUCLEOTIDE SEQUENCE</scope>
    <source>
        <strain evidence="11">MPI-CAGE-CH-0230</strain>
    </source>
</reference>
<protein>
    <submittedName>
        <fullName evidence="11">Endothelin-converting enzyme</fullName>
    </submittedName>
</protein>
<evidence type="ECO:0000259" key="9">
    <source>
        <dbReference type="Pfam" id="PF01431"/>
    </source>
</evidence>
<dbReference type="InterPro" id="IPR018497">
    <property type="entry name" value="Peptidase_M13_C"/>
</dbReference>
<dbReference type="GeneID" id="70190154"/>
<dbReference type="InterPro" id="IPR008753">
    <property type="entry name" value="Peptidase_M13_N"/>
</dbReference>
<dbReference type="AlphaFoldDB" id="A0A9P9BGT4"/>
<dbReference type="InterPro" id="IPR000718">
    <property type="entry name" value="Peptidase_M13"/>
</dbReference>
<dbReference type="InterPro" id="IPR024079">
    <property type="entry name" value="MetalloPept_cat_dom_sf"/>
</dbReference>
<dbReference type="PANTHER" id="PTHR11733:SF167">
    <property type="entry name" value="FI17812P1-RELATED"/>
    <property type="match status" value="1"/>
</dbReference>
<dbReference type="PRINTS" id="PR00786">
    <property type="entry name" value="NEPRILYSIN"/>
</dbReference>
<evidence type="ECO:0000313" key="12">
    <source>
        <dbReference type="Proteomes" id="UP000756346"/>
    </source>
</evidence>
<dbReference type="InterPro" id="IPR042089">
    <property type="entry name" value="Peptidase_M13_dom_2"/>
</dbReference>
<keyword evidence="5" id="KW-0378">Hydrolase</keyword>